<dbReference type="EMBL" id="CP001029">
    <property type="protein sequence ID" value="ACB78273.1"/>
    <property type="molecule type" value="Genomic_DNA"/>
</dbReference>
<organism evidence="2 3">
    <name type="scientific">Methylorubrum populi (strain ATCC BAA-705 / NCIMB 13946 / BJ001)</name>
    <name type="common">Methylobacterium populi</name>
    <dbReference type="NCBI Taxonomy" id="441620"/>
    <lineage>
        <taxon>Bacteria</taxon>
        <taxon>Pseudomonadati</taxon>
        <taxon>Pseudomonadota</taxon>
        <taxon>Alphaproteobacteria</taxon>
        <taxon>Hyphomicrobiales</taxon>
        <taxon>Methylobacteriaceae</taxon>
        <taxon>Methylorubrum</taxon>
    </lineage>
</organism>
<feature type="compositionally biased region" description="Low complexity" evidence="1">
    <location>
        <begin position="101"/>
        <end position="118"/>
    </location>
</feature>
<dbReference type="Proteomes" id="UP000007136">
    <property type="component" value="Chromosome"/>
</dbReference>
<dbReference type="OrthoDB" id="8003807at2"/>
<evidence type="ECO:0000256" key="1">
    <source>
        <dbReference type="SAM" id="MobiDB-lite"/>
    </source>
</evidence>
<proteinExistence type="predicted"/>
<feature type="compositionally biased region" description="Polar residues" evidence="1">
    <location>
        <begin position="144"/>
        <end position="157"/>
    </location>
</feature>
<name>B1ZF26_METPB</name>
<dbReference type="RefSeq" id="WP_012452038.1">
    <property type="nucleotide sequence ID" value="NC_010725.1"/>
</dbReference>
<evidence type="ECO:0000313" key="3">
    <source>
        <dbReference type="Proteomes" id="UP000007136"/>
    </source>
</evidence>
<accession>B1ZF26</accession>
<dbReference type="HOGENOM" id="CLU_1675829_0_0_5"/>
<dbReference type="STRING" id="441620.Mpop_0078"/>
<gene>
    <name evidence="2" type="ordered locus">Mpop_0078</name>
</gene>
<sequence length="157" mass="16834">MIDEPDFHATHIRLRDGTLMAVHAPGPRMIVVSAPEDEIAAECGLARYRTDRSNGAMWAFHKGMPVEVVRAYCRGHGGVERAGATALDLLKRLPAAPAAAEAAPAPEASPAAPEVASPRPFLTGEPWWPGGPRPRLCPGHRINMTESQLRRASTSTT</sequence>
<dbReference type="KEGG" id="mpo:Mpop_0078"/>
<feature type="region of interest" description="Disordered" evidence="1">
    <location>
        <begin position="101"/>
        <end position="157"/>
    </location>
</feature>
<reference evidence="2" key="1">
    <citation type="submission" date="2008-04" db="EMBL/GenBank/DDBJ databases">
        <title>Complete sequence of chromosome of Methylobacterium populi BJ001.</title>
        <authorList>
            <consortium name="US DOE Joint Genome Institute"/>
            <person name="Copeland A."/>
            <person name="Lucas S."/>
            <person name="Lapidus A."/>
            <person name="Glavina del Rio T."/>
            <person name="Dalin E."/>
            <person name="Tice H."/>
            <person name="Bruce D."/>
            <person name="Goodwin L."/>
            <person name="Pitluck S."/>
            <person name="Chertkov O."/>
            <person name="Brettin T."/>
            <person name="Detter J.C."/>
            <person name="Han C."/>
            <person name="Kuske C.R."/>
            <person name="Schmutz J."/>
            <person name="Larimer F."/>
            <person name="Land M."/>
            <person name="Hauser L."/>
            <person name="Kyrpides N."/>
            <person name="Mikhailova N."/>
            <person name="Marx C."/>
            <person name="Richardson P."/>
        </authorList>
    </citation>
    <scope>NUCLEOTIDE SEQUENCE [LARGE SCALE GENOMIC DNA]</scope>
    <source>
        <strain evidence="2">BJ001</strain>
    </source>
</reference>
<evidence type="ECO:0000313" key="2">
    <source>
        <dbReference type="EMBL" id="ACB78273.1"/>
    </source>
</evidence>
<protein>
    <submittedName>
        <fullName evidence="2">Uncharacterized protein</fullName>
    </submittedName>
</protein>
<dbReference type="AlphaFoldDB" id="B1ZF26"/>